<feature type="region of interest" description="Disordered" evidence="7">
    <location>
        <begin position="1"/>
        <end position="57"/>
    </location>
</feature>
<gene>
    <name evidence="8" type="ORF">BLNAU_18771</name>
</gene>
<sequence length="330" mass="37409">METRDDDHDDDFDGDFTVGDNQRGGHTQGMYDEEEEIDHSGSDEMIDDGEEDPRDFFQYGEQDNHALAMNQHLSAINMSDGSFHAEEEEEEEEEEIVSTFPSADEFNDLSLDPETRHMIQEVFNFQPQKFMLPAPLKPFIPEYQPAIGEVDSFVKVQRPDGVGDLLGLVVLDEPGPEQSNPSVLEMQLRNLDKLSDVKQPVNVRTVDASDKGALGLQSWINSIEEFHRSRPSPSVAYRGPMPSPETLMQVWPPEFENQLKHTKIPPLHQLDMSISDYSKLILSLLNIPVYDNSVKESLHLLFSLYGAFKENPHFKDMDLTDVLAQTKGSK</sequence>
<keyword evidence="9" id="KW-1185">Reference proteome</keyword>
<dbReference type="InterPro" id="IPR022088">
    <property type="entry name" value="Intraflagellar_transp_cmplxB"/>
</dbReference>
<evidence type="ECO:0000256" key="5">
    <source>
        <dbReference type="ARBA" id="ARBA00023212"/>
    </source>
</evidence>
<feature type="compositionally biased region" description="Acidic residues" evidence="7">
    <location>
        <begin position="44"/>
        <end position="53"/>
    </location>
</feature>
<comment type="caution">
    <text evidence="8">The sequence shown here is derived from an EMBL/GenBank/DDBJ whole genome shotgun (WGS) entry which is preliminary data.</text>
</comment>
<comment type="similarity">
    <text evidence="2">Belongs to the IFT46 family.</text>
</comment>
<evidence type="ECO:0000256" key="6">
    <source>
        <dbReference type="ARBA" id="ARBA00023273"/>
    </source>
</evidence>
<name>A0ABQ9X3H9_9EUKA</name>
<evidence type="ECO:0000256" key="4">
    <source>
        <dbReference type="ARBA" id="ARBA00023069"/>
    </source>
</evidence>
<accession>A0ABQ9X3H9</accession>
<evidence type="ECO:0000256" key="7">
    <source>
        <dbReference type="SAM" id="MobiDB-lite"/>
    </source>
</evidence>
<dbReference type="PANTHER" id="PTHR13376">
    <property type="entry name" value="INTRAFLAGELLAR TRANSPORT PROTEIN 46 HOMOLOG"/>
    <property type="match status" value="1"/>
</dbReference>
<keyword evidence="6" id="KW-0966">Cell projection</keyword>
<dbReference type="Pfam" id="PF12317">
    <property type="entry name" value="IFT46_B_C"/>
    <property type="match status" value="1"/>
</dbReference>
<protein>
    <submittedName>
        <fullName evidence="8">Intraflagellar transport protein 46 like protein</fullName>
    </submittedName>
</protein>
<dbReference type="Proteomes" id="UP001281761">
    <property type="component" value="Unassembled WGS sequence"/>
</dbReference>
<organism evidence="8 9">
    <name type="scientific">Blattamonas nauphoetae</name>
    <dbReference type="NCBI Taxonomy" id="2049346"/>
    <lineage>
        <taxon>Eukaryota</taxon>
        <taxon>Metamonada</taxon>
        <taxon>Preaxostyla</taxon>
        <taxon>Oxymonadida</taxon>
        <taxon>Blattamonas</taxon>
    </lineage>
</organism>
<dbReference type="PANTHER" id="PTHR13376:SF0">
    <property type="entry name" value="INTRAFLAGELLAR TRANSPORT PROTEIN 46 HOMOLOG"/>
    <property type="match status" value="1"/>
</dbReference>
<reference evidence="8 9" key="1">
    <citation type="journal article" date="2022" name="bioRxiv">
        <title>Genomics of Preaxostyla Flagellates Illuminates Evolutionary Transitions and the Path Towards Mitochondrial Loss.</title>
        <authorList>
            <person name="Novak L.V.F."/>
            <person name="Treitli S.C."/>
            <person name="Pyrih J."/>
            <person name="Halakuc P."/>
            <person name="Pipaliya S.V."/>
            <person name="Vacek V."/>
            <person name="Brzon O."/>
            <person name="Soukal P."/>
            <person name="Eme L."/>
            <person name="Dacks J.B."/>
            <person name="Karnkowska A."/>
            <person name="Elias M."/>
            <person name="Hampl V."/>
        </authorList>
    </citation>
    <scope>NUCLEOTIDE SEQUENCE [LARGE SCALE GENOMIC DNA]</scope>
    <source>
        <strain evidence="8">NAU3</strain>
        <tissue evidence="8">Gut</tissue>
    </source>
</reference>
<keyword evidence="5" id="KW-0206">Cytoskeleton</keyword>
<evidence type="ECO:0000256" key="3">
    <source>
        <dbReference type="ARBA" id="ARBA00022490"/>
    </source>
</evidence>
<comment type="subcellular location">
    <subcellularLocation>
        <location evidence="1">Cytoplasm</location>
        <location evidence="1">Cytoskeleton</location>
        <location evidence="1">Cilium basal body</location>
    </subcellularLocation>
</comment>
<dbReference type="EMBL" id="JARBJD010000231">
    <property type="protein sequence ID" value="KAK2946321.1"/>
    <property type="molecule type" value="Genomic_DNA"/>
</dbReference>
<evidence type="ECO:0000313" key="9">
    <source>
        <dbReference type="Proteomes" id="UP001281761"/>
    </source>
</evidence>
<evidence type="ECO:0000256" key="1">
    <source>
        <dbReference type="ARBA" id="ARBA00004120"/>
    </source>
</evidence>
<evidence type="ECO:0000256" key="2">
    <source>
        <dbReference type="ARBA" id="ARBA00007700"/>
    </source>
</evidence>
<keyword evidence="4" id="KW-0969">Cilium</keyword>
<evidence type="ECO:0000313" key="8">
    <source>
        <dbReference type="EMBL" id="KAK2946321.1"/>
    </source>
</evidence>
<proteinExistence type="inferred from homology"/>
<keyword evidence="3" id="KW-0963">Cytoplasm</keyword>